<dbReference type="GeneID" id="115922138"/>
<dbReference type="GO" id="GO:0005762">
    <property type="term" value="C:mitochondrial large ribosomal subunit"/>
    <property type="evidence" value="ECO:0000318"/>
    <property type="project" value="GO_Central"/>
</dbReference>
<dbReference type="EnsemblMetazoa" id="XM_030980270">
    <property type="protein sequence ID" value="XP_030836130"/>
    <property type="gene ID" value="LOC115922138"/>
</dbReference>
<sequence>MAVFKMAFSIRKNVISSIYQYHKLLGLRGLKNTHEYWTCLPIQNHQLISTSSIQRDASFKTNEEMSWVRRILQGSGPSADVDETSLEDEVVAVEPRYMEILQEKQTNFISKPETRRRNYSPPHDVEDSLEELTLQLTTETDPVNWKEVSFDDNLFKFQLLSKCSQTFQHSVPSYQLRKMKTVEDVLTFYQTPVKDTSVYDELSTKELPPNLRIQWDYNDSKLEVYEEYLEHIKLKKSRKPSDWPFRPSH</sequence>
<dbReference type="AlphaFoldDB" id="A0A7M7NG93"/>
<dbReference type="Proteomes" id="UP000007110">
    <property type="component" value="Unassembled WGS sequence"/>
</dbReference>
<evidence type="ECO:0000313" key="8">
    <source>
        <dbReference type="EnsemblMetazoa" id="XP_030836130"/>
    </source>
</evidence>
<accession>A0A7M7NG93</accession>
<proteinExistence type="inferred from homology"/>
<organism evidence="8 9">
    <name type="scientific">Strongylocentrotus purpuratus</name>
    <name type="common">Purple sea urchin</name>
    <dbReference type="NCBI Taxonomy" id="7668"/>
    <lineage>
        <taxon>Eukaryota</taxon>
        <taxon>Metazoa</taxon>
        <taxon>Echinodermata</taxon>
        <taxon>Eleutherozoa</taxon>
        <taxon>Echinozoa</taxon>
        <taxon>Echinoidea</taxon>
        <taxon>Euechinoidea</taxon>
        <taxon>Echinacea</taxon>
        <taxon>Camarodonta</taxon>
        <taxon>Echinidea</taxon>
        <taxon>Strongylocentrotidae</taxon>
        <taxon>Strongylocentrotus</taxon>
    </lineage>
</organism>
<name>A0A7M7NG93_STRPU</name>
<evidence type="ECO:0000256" key="6">
    <source>
        <dbReference type="ARBA" id="ARBA00035183"/>
    </source>
</evidence>
<keyword evidence="9" id="KW-1185">Reference proteome</keyword>
<dbReference type="OrthoDB" id="9939609at2759"/>
<keyword evidence="3" id="KW-0689">Ribosomal protein</keyword>
<dbReference type="Pfam" id="PF10501">
    <property type="entry name" value="Ribosomal_L50"/>
    <property type="match status" value="1"/>
</dbReference>
<comment type="similarity">
    <text evidence="2">Belongs to the mitochondrion-specific ribosomal protein mL50 family.</text>
</comment>
<reference evidence="9" key="1">
    <citation type="submission" date="2015-02" db="EMBL/GenBank/DDBJ databases">
        <title>Genome sequencing for Strongylocentrotus purpuratus.</title>
        <authorList>
            <person name="Murali S."/>
            <person name="Liu Y."/>
            <person name="Vee V."/>
            <person name="English A."/>
            <person name="Wang M."/>
            <person name="Skinner E."/>
            <person name="Han Y."/>
            <person name="Muzny D.M."/>
            <person name="Worley K.C."/>
            <person name="Gibbs R.A."/>
        </authorList>
    </citation>
    <scope>NUCLEOTIDE SEQUENCE</scope>
</reference>
<dbReference type="InterPro" id="IPR018305">
    <property type="entry name" value="Ribosomal_m50"/>
</dbReference>
<reference evidence="8" key="2">
    <citation type="submission" date="2021-01" db="UniProtKB">
        <authorList>
            <consortium name="EnsemblMetazoa"/>
        </authorList>
    </citation>
    <scope>IDENTIFICATION</scope>
</reference>
<dbReference type="OMA" id="PQYMDII"/>
<dbReference type="PANTHER" id="PTHR31542:SF1">
    <property type="entry name" value="LARGE RIBOSOMAL SUBUNIT PROTEIN ML50"/>
    <property type="match status" value="1"/>
</dbReference>
<keyword evidence="4" id="KW-0496">Mitochondrion</keyword>
<evidence type="ECO:0000256" key="4">
    <source>
        <dbReference type="ARBA" id="ARBA00023128"/>
    </source>
</evidence>
<evidence type="ECO:0000256" key="5">
    <source>
        <dbReference type="ARBA" id="ARBA00023274"/>
    </source>
</evidence>
<keyword evidence="5" id="KW-0687">Ribonucleoprotein</keyword>
<evidence type="ECO:0000256" key="7">
    <source>
        <dbReference type="ARBA" id="ARBA00035398"/>
    </source>
</evidence>
<evidence type="ECO:0000256" key="3">
    <source>
        <dbReference type="ARBA" id="ARBA00022980"/>
    </source>
</evidence>
<dbReference type="PANTHER" id="PTHR31542">
    <property type="entry name" value="39A RIBOSOMAL PROTEIN L50, MITOCHONDRIAL"/>
    <property type="match status" value="1"/>
</dbReference>
<comment type="subcellular location">
    <subcellularLocation>
        <location evidence="1">Mitochondrion</location>
    </subcellularLocation>
</comment>
<evidence type="ECO:0000313" key="9">
    <source>
        <dbReference type="Proteomes" id="UP000007110"/>
    </source>
</evidence>
<evidence type="ECO:0000256" key="1">
    <source>
        <dbReference type="ARBA" id="ARBA00004173"/>
    </source>
</evidence>
<dbReference type="KEGG" id="spu:115922138"/>
<evidence type="ECO:0000256" key="2">
    <source>
        <dbReference type="ARBA" id="ARBA00008860"/>
    </source>
</evidence>
<protein>
    <recommendedName>
        <fullName evidence="6">Large ribosomal subunit protein mL50</fullName>
    </recommendedName>
    <alternativeName>
        <fullName evidence="7">39S ribosomal protein L50, mitochondrial</fullName>
    </alternativeName>
</protein>
<dbReference type="RefSeq" id="XP_030836130.1">
    <property type="nucleotide sequence ID" value="XM_030980270.1"/>
</dbReference>
<dbReference type="InParanoid" id="A0A7M7NG93"/>